<feature type="region of interest" description="Disordered" evidence="1">
    <location>
        <begin position="100"/>
        <end position="247"/>
    </location>
</feature>
<feature type="compositionally biased region" description="Low complexity" evidence="1">
    <location>
        <begin position="136"/>
        <end position="145"/>
    </location>
</feature>
<comment type="caution">
    <text evidence="3">The sequence shown here is derived from an EMBL/GenBank/DDBJ whole genome shotgun (WGS) entry which is preliminary data.</text>
</comment>
<feature type="transmembrane region" description="Helical" evidence="2">
    <location>
        <begin position="6"/>
        <end position="23"/>
    </location>
</feature>
<dbReference type="RefSeq" id="WP_408977701.1">
    <property type="nucleotide sequence ID" value="NZ_JBJUVG010000009.1"/>
</dbReference>
<evidence type="ECO:0000256" key="1">
    <source>
        <dbReference type="SAM" id="MobiDB-lite"/>
    </source>
</evidence>
<gene>
    <name evidence="3" type="ORF">ACKQTC_06885</name>
</gene>
<feature type="transmembrane region" description="Helical" evidence="2">
    <location>
        <begin position="61"/>
        <end position="89"/>
    </location>
</feature>
<evidence type="ECO:0000313" key="4">
    <source>
        <dbReference type="Proteomes" id="UP001631949"/>
    </source>
</evidence>
<feature type="compositionally biased region" description="Polar residues" evidence="1">
    <location>
        <begin position="177"/>
        <end position="186"/>
    </location>
</feature>
<dbReference type="Proteomes" id="UP001631949">
    <property type="component" value="Unassembled WGS sequence"/>
</dbReference>
<keyword evidence="4" id="KW-1185">Reference proteome</keyword>
<name>A0ABW9GZU0_9FIRM</name>
<evidence type="ECO:0000313" key="3">
    <source>
        <dbReference type="EMBL" id="MFM9414088.1"/>
    </source>
</evidence>
<feature type="compositionally biased region" description="Basic and acidic residues" evidence="1">
    <location>
        <begin position="201"/>
        <end position="216"/>
    </location>
</feature>
<dbReference type="EMBL" id="JBJUVG010000009">
    <property type="protein sequence ID" value="MFM9414088.1"/>
    <property type="molecule type" value="Genomic_DNA"/>
</dbReference>
<protein>
    <submittedName>
        <fullName evidence="3">Uncharacterized protein</fullName>
    </submittedName>
</protein>
<accession>A0ABW9GZU0</accession>
<sequence length="247" mass="27498">MFWLKSFLTFAIIALMILVGGYCQNILARQRSPILGLLLPVAFSVVAVVCAIPYFQASATVNFSILSFLASVALFVLYALPAVFMWLLLVDIRTERARKERSRAESRRRVRRNLARESMNPGSDRAGARPEDRSAGARSASANRATDQALAAANRSRPRDQVHAQTGRRPVSERNRTQPAQGQPSGRQAKAAGPSLADQVRQAKGDRYAGIDRPRSFSDTLPQVDRFRSSDRHQPDQARRDRRQPGE</sequence>
<evidence type="ECO:0000256" key="2">
    <source>
        <dbReference type="SAM" id="Phobius"/>
    </source>
</evidence>
<reference evidence="3 4" key="1">
    <citation type="journal article" date="2016" name="Int. J. Syst. Evol. Microbiol.">
        <title>Peptococcus simiae sp. nov., isolated from rhesus macaque faeces and emended description of the genus Peptococcus.</title>
        <authorList>
            <person name="Shkoporov A.N."/>
            <person name="Efimov B.A."/>
            <person name="Kondova I."/>
            <person name="Ouwerling B."/>
            <person name="Chaplin A.V."/>
            <person name="Shcherbakova V.A."/>
            <person name="Langermans J.A.M."/>
        </authorList>
    </citation>
    <scope>NUCLEOTIDE SEQUENCE [LARGE SCALE GENOMIC DNA]</scope>
    <source>
        <strain evidence="3 4">M108</strain>
    </source>
</reference>
<keyword evidence="2" id="KW-0812">Transmembrane</keyword>
<feature type="compositionally biased region" description="Basic and acidic residues" evidence="1">
    <location>
        <begin position="126"/>
        <end position="135"/>
    </location>
</feature>
<feature type="transmembrane region" description="Helical" evidence="2">
    <location>
        <begin position="35"/>
        <end position="55"/>
    </location>
</feature>
<keyword evidence="2" id="KW-0472">Membrane</keyword>
<feature type="compositionally biased region" description="Basic and acidic residues" evidence="1">
    <location>
        <begin position="225"/>
        <end position="247"/>
    </location>
</feature>
<keyword evidence="2" id="KW-1133">Transmembrane helix</keyword>
<proteinExistence type="predicted"/>
<organism evidence="3 4">
    <name type="scientific">Peptococcus simiae</name>
    <dbReference type="NCBI Taxonomy" id="1643805"/>
    <lineage>
        <taxon>Bacteria</taxon>
        <taxon>Bacillati</taxon>
        <taxon>Bacillota</taxon>
        <taxon>Clostridia</taxon>
        <taxon>Eubacteriales</taxon>
        <taxon>Peptococcaceae</taxon>
        <taxon>Peptococcus</taxon>
    </lineage>
</organism>